<organism evidence="1 2">
    <name type="scientific">Mycolicibacterium vanbaalenii</name>
    <name type="common">Mycobacterium vanbaalenii</name>
    <dbReference type="NCBI Taxonomy" id="110539"/>
    <lineage>
        <taxon>Bacteria</taxon>
        <taxon>Bacillati</taxon>
        <taxon>Actinomycetota</taxon>
        <taxon>Actinomycetes</taxon>
        <taxon>Mycobacteriales</taxon>
        <taxon>Mycobacteriaceae</taxon>
        <taxon>Mycolicibacterium</taxon>
    </lineage>
</organism>
<evidence type="ECO:0000313" key="2">
    <source>
        <dbReference type="Proteomes" id="UP000430146"/>
    </source>
</evidence>
<evidence type="ECO:0000313" key="1">
    <source>
        <dbReference type="EMBL" id="CAA0099874.1"/>
    </source>
</evidence>
<protein>
    <submittedName>
        <fullName evidence="1">Uncharacterized protein</fullName>
    </submittedName>
</protein>
<sequence>MYYTTTRLCSTLLGMAIEFTESARRHGFTIADAVHAMSNPRYYEAEFDDPRLGGVKPDLWIGPSLQPTSPLIEVMAEVIPPSTVRIFHVMAVRVKFLDRLDQKEGDR</sequence>
<name>A0A5S9P8Q2_MYCVN</name>
<gene>
    <name evidence="1" type="ORF">AELLOGFF_03208</name>
</gene>
<reference evidence="1 2" key="1">
    <citation type="submission" date="2019-11" db="EMBL/GenBank/DDBJ databases">
        <authorList>
            <person name="Holert J."/>
        </authorList>
    </citation>
    <scope>NUCLEOTIDE SEQUENCE [LARGE SCALE GENOMIC DNA]</scope>
    <source>
        <strain evidence="1">BC8_1</strain>
    </source>
</reference>
<dbReference type="Proteomes" id="UP000430146">
    <property type="component" value="Unassembled WGS sequence"/>
</dbReference>
<dbReference type="AlphaFoldDB" id="A0A5S9P8Q2"/>
<accession>A0A5S9P8Q2</accession>
<proteinExistence type="predicted"/>
<keyword evidence="2" id="KW-1185">Reference proteome</keyword>
<dbReference type="EMBL" id="CACSIP010000007">
    <property type="protein sequence ID" value="CAA0099874.1"/>
    <property type="molecule type" value="Genomic_DNA"/>
</dbReference>